<dbReference type="EMBL" id="MFFB01000016">
    <property type="protein sequence ID" value="OGE94508.1"/>
    <property type="molecule type" value="Genomic_DNA"/>
</dbReference>
<protein>
    <submittedName>
        <fullName evidence="2">Uncharacterized protein</fullName>
    </submittedName>
</protein>
<feature type="transmembrane region" description="Helical" evidence="1">
    <location>
        <begin position="6"/>
        <end position="24"/>
    </location>
</feature>
<sequence length="127" mass="15142">MGSLPWYVNVGFLLVIVVLIIVLVRDLRHRSPIRRAEREEAKTRARRLAEQRFFVDAVSDYVRSAVLQLKTADEQRRRRNLTIHRRHPDILRARTLKRLDVVKFVYHDEPLPRISQTEICAYLELEK</sequence>
<evidence type="ECO:0000313" key="2">
    <source>
        <dbReference type="EMBL" id="OGE94508.1"/>
    </source>
</evidence>
<gene>
    <name evidence="2" type="ORF">A3B10_02550</name>
</gene>
<evidence type="ECO:0000256" key="1">
    <source>
        <dbReference type="SAM" id="Phobius"/>
    </source>
</evidence>
<comment type="caution">
    <text evidence="2">The sequence shown here is derived from an EMBL/GenBank/DDBJ whole genome shotgun (WGS) entry which is preliminary data.</text>
</comment>
<keyword evidence="1" id="KW-0812">Transmembrane</keyword>
<reference evidence="2 3" key="1">
    <citation type="journal article" date="2016" name="Nat. Commun.">
        <title>Thousands of microbial genomes shed light on interconnected biogeochemical processes in an aquifer system.</title>
        <authorList>
            <person name="Anantharaman K."/>
            <person name="Brown C.T."/>
            <person name="Hug L.A."/>
            <person name="Sharon I."/>
            <person name="Castelle C.J."/>
            <person name="Probst A.J."/>
            <person name="Thomas B.C."/>
            <person name="Singh A."/>
            <person name="Wilkins M.J."/>
            <person name="Karaoz U."/>
            <person name="Brodie E.L."/>
            <person name="Williams K.H."/>
            <person name="Hubbard S.S."/>
            <person name="Banfield J.F."/>
        </authorList>
    </citation>
    <scope>NUCLEOTIDE SEQUENCE [LARGE SCALE GENOMIC DNA]</scope>
</reference>
<keyword evidence="1" id="KW-0472">Membrane</keyword>
<keyword evidence="1" id="KW-1133">Transmembrane helix</keyword>
<dbReference type="Proteomes" id="UP000177281">
    <property type="component" value="Unassembled WGS sequence"/>
</dbReference>
<dbReference type="STRING" id="1817841.A3B10_02550"/>
<accession>A0A1F5PX59</accession>
<evidence type="ECO:0000313" key="3">
    <source>
        <dbReference type="Proteomes" id="UP000177281"/>
    </source>
</evidence>
<name>A0A1F5PX59_9BACT</name>
<dbReference type="AlphaFoldDB" id="A0A1F5PX59"/>
<organism evidence="2 3">
    <name type="scientific">Candidatus Doudnabacteria bacterium RIFCSPLOWO2_01_FULL_44_21</name>
    <dbReference type="NCBI Taxonomy" id="1817841"/>
    <lineage>
        <taxon>Bacteria</taxon>
        <taxon>Candidatus Doudnaibacteriota</taxon>
    </lineage>
</organism>
<proteinExistence type="predicted"/>